<keyword evidence="3" id="KW-1185">Reference proteome</keyword>
<dbReference type="Pfam" id="PF08613">
    <property type="entry name" value="Cyclin"/>
    <property type="match status" value="1"/>
</dbReference>
<evidence type="ECO:0008006" key="4">
    <source>
        <dbReference type="Google" id="ProtNLM"/>
    </source>
</evidence>
<feature type="region of interest" description="Disordered" evidence="1">
    <location>
        <begin position="438"/>
        <end position="495"/>
    </location>
</feature>
<proteinExistence type="predicted"/>
<dbReference type="InterPro" id="IPR013922">
    <property type="entry name" value="Cyclin_PHO80-like"/>
</dbReference>
<accession>A0A8J8T9L4</accession>
<evidence type="ECO:0000256" key="1">
    <source>
        <dbReference type="SAM" id="MobiDB-lite"/>
    </source>
</evidence>
<dbReference type="CDD" id="cd20558">
    <property type="entry name" value="CYCLIN_ScPCL7-like"/>
    <property type="match status" value="1"/>
</dbReference>
<dbReference type="EMBL" id="RRYP01000864">
    <property type="protein sequence ID" value="TNV86735.1"/>
    <property type="molecule type" value="Genomic_DNA"/>
</dbReference>
<dbReference type="Gene3D" id="1.10.472.10">
    <property type="entry name" value="Cyclin-like"/>
    <property type="match status" value="1"/>
</dbReference>
<dbReference type="PANTHER" id="PTHR15615">
    <property type="match status" value="1"/>
</dbReference>
<sequence>MTELQVLLVTSVSQKILRAFNEKTLQILIGIACAMTQLSYLFEYPLQYDDRQNNTIIFILRLQLKSLFHLEIKTILPEQYYYCHDASQLQLDPLLTTGHSCLVATSDRSCYNPKPLTASLSLDSQQVVGAAGYQPSQAHHHYPQQPDPVSAQQYHVPQQTIPQPTPPPLSQSIASKVGRILQNLAQSGDDQYLRYPQLQHFTSAFHSTVVPSVPIQAYFVYVSVNAGLVDHQSVIALVLIERLCNCAANQHGLPIAINSLTIHRLILTAVLLTSKFYNDVFYGNNFIAAMGGVSLQELNFLEAEFLALIDWRLWVEPSTEFEIYFRGVLAHFAQPTLIPQQVIAPAYPQQQIMSPQQTVMPQPQYVATPPPQQQQAYYQQEPAEYAQNQHPSIKSANPLSVSATSCSSTVESLSGASHHEPSNSSFEEQRHALIAQKDQIISPPEYSSKPPSNSGGSYYSQSQMPEYSNRQSHLQYPLQTSQGVNFSQGFSSPLY</sequence>
<comment type="caution">
    <text evidence="2">The sequence shown here is derived from an EMBL/GenBank/DDBJ whole genome shotgun (WGS) entry which is preliminary data.</text>
</comment>
<evidence type="ECO:0000313" key="3">
    <source>
        <dbReference type="Proteomes" id="UP000785679"/>
    </source>
</evidence>
<feature type="compositionally biased region" description="Low complexity" evidence="1">
    <location>
        <begin position="447"/>
        <end position="463"/>
    </location>
</feature>
<reference evidence="2" key="1">
    <citation type="submission" date="2019-06" db="EMBL/GenBank/DDBJ databases">
        <authorList>
            <person name="Zheng W."/>
        </authorList>
    </citation>
    <scope>NUCLEOTIDE SEQUENCE</scope>
    <source>
        <strain evidence="2">QDHG01</strain>
    </source>
</reference>
<dbReference type="GO" id="GO:0019901">
    <property type="term" value="F:protein kinase binding"/>
    <property type="evidence" value="ECO:0007669"/>
    <property type="project" value="InterPro"/>
</dbReference>
<protein>
    <recommendedName>
        <fullName evidence="4">Cyclin</fullName>
    </recommendedName>
</protein>
<name>A0A8J8T9L4_HALGN</name>
<dbReference type="OrthoDB" id="337735at2759"/>
<organism evidence="2 3">
    <name type="scientific">Halteria grandinella</name>
    <dbReference type="NCBI Taxonomy" id="5974"/>
    <lineage>
        <taxon>Eukaryota</taxon>
        <taxon>Sar</taxon>
        <taxon>Alveolata</taxon>
        <taxon>Ciliophora</taxon>
        <taxon>Intramacronucleata</taxon>
        <taxon>Spirotrichea</taxon>
        <taxon>Stichotrichia</taxon>
        <taxon>Sporadotrichida</taxon>
        <taxon>Halteriidae</taxon>
        <taxon>Halteria</taxon>
    </lineage>
</organism>
<gene>
    <name evidence="2" type="ORF">FGO68_gene3855</name>
</gene>
<dbReference type="Proteomes" id="UP000785679">
    <property type="component" value="Unassembled WGS sequence"/>
</dbReference>
<evidence type="ECO:0000313" key="2">
    <source>
        <dbReference type="EMBL" id="TNV86735.1"/>
    </source>
</evidence>
<dbReference type="PANTHER" id="PTHR15615:SF108">
    <property type="entry name" value="PROTEIN CNPPD1"/>
    <property type="match status" value="1"/>
</dbReference>
<feature type="compositionally biased region" description="Polar residues" evidence="1">
    <location>
        <begin position="464"/>
        <end position="495"/>
    </location>
</feature>
<dbReference type="AlphaFoldDB" id="A0A8J8T9L4"/>